<name>A0A9P4Q310_9PEZI</name>
<proteinExistence type="predicted"/>
<organism evidence="1 2">
    <name type="scientific">Polychaeton citri CBS 116435</name>
    <dbReference type="NCBI Taxonomy" id="1314669"/>
    <lineage>
        <taxon>Eukaryota</taxon>
        <taxon>Fungi</taxon>
        <taxon>Dikarya</taxon>
        <taxon>Ascomycota</taxon>
        <taxon>Pezizomycotina</taxon>
        <taxon>Dothideomycetes</taxon>
        <taxon>Dothideomycetidae</taxon>
        <taxon>Capnodiales</taxon>
        <taxon>Capnodiaceae</taxon>
        <taxon>Polychaeton</taxon>
    </lineage>
</organism>
<dbReference type="EMBL" id="MU003825">
    <property type="protein sequence ID" value="KAF2718433.1"/>
    <property type="molecule type" value="Genomic_DNA"/>
</dbReference>
<accession>A0A9P4Q310</accession>
<dbReference type="AlphaFoldDB" id="A0A9P4Q310"/>
<reference evidence="1" key="1">
    <citation type="journal article" date="2020" name="Stud. Mycol.">
        <title>101 Dothideomycetes genomes: a test case for predicting lifestyles and emergence of pathogens.</title>
        <authorList>
            <person name="Haridas S."/>
            <person name="Albert R."/>
            <person name="Binder M."/>
            <person name="Bloem J."/>
            <person name="Labutti K."/>
            <person name="Salamov A."/>
            <person name="Andreopoulos B."/>
            <person name="Baker S."/>
            <person name="Barry K."/>
            <person name="Bills G."/>
            <person name="Bluhm B."/>
            <person name="Cannon C."/>
            <person name="Castanera R."/>
            <person name="Culley D."/>
            <person name="Daum C."/>
            <person name="Ezra D."/>
            <person name="Gonzalez J."/>
            <person name="Henrissat B."/>
            <person name="Kuo A."/>
            <person name="Liang C."/>
            <person name="Lipzen A."/>
            <person name="Lutzoni F."/>
            <person name="Magnuson J."/>
            <person name="Mondo S."/>
            <person name="Nolan M."/>
            <person name="Ohm R."/>
            <person name="Pangilinan J."/>
            <person name="Park H.-J."/>
            <person name="Ramirez L."/>
            <person name="Alfaro M."/>
            <person name="Sun H."/>
            <person name="Tritt A."/>
            <person name="Yoshinaga Y."/>
            <person name="Zwiers L.-H."/>
            <person name="Turgeon B."/>
            <person name="Goodwin S."/>
            <person name="Spatafora J."/>
            <person name="Crous P."/>
            <person name="Grigoriev I."/>
        </authorList>
    </citation>
    <scope>NUCLEOTIDE SEQUENCE</scope>
    <source>
        <strain evidence="1">CBS 116435</strain>
    </source>
</reference>
<comment type="caution">
    <text evidence="1">The sequence shown here is derived from an EMBL/GenBank/DDBJ whole genome shotgun (WGS) entry which is preliminary data.</text>
</comment>
<evidence type="ECO:0000313" key="2">
    <source>
        <dbReference type="Proteomes" id="UP000799441"/>
    </source>
</evidence>
<keyword evidence="2" id="KW-1185">Reference proteome</keyword>
<protein>
    <submittedName>
        <fullName evidence="1">Uncharacterized protein</fullName>
    </submittedName>
</protein>
<evidence type="ECO:0000313" key="1">
    <source>
        <dbReference type="EMBL" id="KAF2718433.1"/>
    </source>
</evidence>
<gene>
    <name evidence="1" type="ORF">K431DRAFT_136897</name>
</gene>
<dbReference type="Proteomes" id="UP000799441">
    <property type="component" value="Unassembled WGS sequence"/>
</dbReference>
<sequence>MEYRAHNTRKISRRAKICIRPCERYRVGQLHVLRKRLLACAHRPSNAGSTSLPFRRLLIPQNLHEDLRIAPDLILRLRHGYRWQLSGCCEAWRLSDCCFWNHLLCNPARIRMGGETTPGICRVEPYTSPIAVARFGYELIRYADMLSVSATLNCEDRERIVFQTCSTWASQIIAAQRCSTYSRRLPAEHCRGILAGLANTTRKIGISVPAQEQRHIRATRDQQQTR</sequence>